<gene>
    <name evidence="2" type="ORF">PPACK8108_LOCUS15977</name>
</gene>
<feature type="compositionally biased region" description="Polar residues" evidence="1">
    <location>
        <begin position="486"/>
        <end position="504"/>
    </location>
</feature>
<evidence type="ECO:0000256" key="1">
    <source>
        <dbReference type="SAM" id="MobiDB-lite"/>
    </source>
</evidence>
<organism evidence="2 3">
    <name type="scientific">Phakopsora pachyrhizi</name>
    <name type="common">Asian soybean rust disease fungus</name>
    <dbReference type="NCBI Taxonomy" id="170000"/>
    <lineage>
        <taxon>Eukaryota</taxon>
        <taxon>Fungi</taxon>
        <taxon>Dikarya</taxon>
        <taxon>Basidiomycota</taxon>
        <taxon>Pucciniomycotina</taxon>
        <taxon>Pucciniomycetes</taxon>
        <taxon>Pucciniales</taxon>
        <taxon>Phakopsoraceae</taxon>
        <taxon>Phakopsora</taxon>
    </lineage>
</organism>
<evidence type="ECO:0000313" key="3">
    <source>
        <dbReference type="Proteomes" id="UP001153365"/>
    </source>
</evidence>
<feature type="region of interest" description="Disordered" evidence="1">
    <location>
        <begin position="1"/>
        <end position="20"/>
    </location>
</feature>
<comment type="caution">
    <text evidence="2">The sequence shown here is derived from an EMBL/GenBank/DDBJ whole genome shotgun (WGS) entry which is preliminary data.</text>
</comment>
<feature type="region of interest" description="Disordered" evidence="1">
    <location>
        <begin position="230"/>
        <end position="257"/>
    </location>
</feature>
<evidence type="ECO:0000313" key="2">
    <source>
        <dbReference type="EMBL" id="CAH7682843.1"/>
    </source>
</evidence>
<name>A0AAV0B9F5_PHAPC</name>
<dbReference type="AlphaFoldDB" id="A0AAV0B9F5"/>
<dbReference type="EMBL" id="CALTRL010004308">
    <property type="protein sequence ID" value="CAH7682843.1"/>
    <property type="molecule type" value="Genomic_DNA"/>
</dbReference>
<protein>
    <submittedName>
        <fullName evidence="2">Uncharacterized protein</fullName>
    </submittedName>
</protein>
<sequence length="527" mass="59195">MPIEETPASKTLSQSRIHQREHTCNDCDPQTLMKAWEDGEEEWGIRSWDERTENSDHRRTEPLICRASGQCLNELEFQGTLEEIEGLLMRGEGGEGKIANRLLLVLLLRMLLLLTGWRTPLPLRMLLPAKSSLKWSLVEVLVTDRVSHGFYNGSLQQSDGQPLWRHDPDSYSEWQMVRSTEAPMDFVYQSSKPQKSVDHHYQSSSSSLPQIKPLRLIDLIGNQLISNHSSSSSCQVESMDWKPSPKTSVVENSSSDEDCRCDDQYQEKICIKINELATHNSHLYQSIGNHLTRVTIVGAGGTNSPHQATVNNSSGHLTNDDYAIICGWLSKPSNYSSCFASKENGFNLMVNELNKKINSSTGFGLTEEDQSKGIITISQKLNLMCPCYEQMDHIFGSLSNVNPLEGGDPKQHTLALPQTINESTDEDMLPYLGEATPTPEIDEQLFRFPKEDEVIREGKDMNQPAMNSDIITNNIPVPPLATPINSSMSQKTSNSWNLNPNSHQKTSKYALPSTKYAELYEAKMDCE</sequence>
<accession>A0AAV0B9F5</accession>
<keyword evidence="3" id="KW-1185">Reference proteome</keyword>
<reference evidence="2" key="1">
    <citation type="submission" date="2022-06" db="EMBL/GenBank/DDBJ databases">
        <authorList>
            <consortium name="SYNGENTA / RWTH Aachen University"/>
        </authorList>
    </citation>
    <scope>NUCLEOTIDE SEQUENCE</scope>
</reference>
<feature type="region of interest" description="Disordered" evidence="1">
    <location>
        <begin position="486"/>
        <end position="506"/>
    </location>
</feature>
<proteinExistence type="predicted"/>
<dbReference type="Proteomes" id="UP001153365">
    <property type="component" value="Unassembled WGS sequence"/>
</dbReference>